<dbReference type="AlphaFoldDB" id="A0A0G1A779"/>
<organism evidence="3 4">
    <name type="scientific">Candidatus Magasanikbacteria bacterium GW2011_GWA2_42_32</name>
    <dbReference type="NCBI Taxonomy" id="1619039"/>
    <lineage>
        <taxon>Bacteria</taxon>
        <taxon>Candidatus Magasanikiibacteriota</taxon>
    </lineage>
</organism>
<dbReference type="EMBL" id="LCDO01000005">
    <property type="protein sequence ID" value="KKS56875.1"/>
    <property type="molecule type" value="Genomic_DNA"/>
</dbReference>
<protein>
    <submittedName>
        <fullName evidence="3">Uncharacterized protein</fullName>
    </submittedName>
</protein>
<dbReference type="Proteomes" id="UP000034837">
    <property type="component" value="Unassembled WGS sequence"/>
</dbReference>
<name>A0A0G1A779_9BACT</name>
<evidence type="ECO:0000256" key="2">
    <source>
        <dbReference type="SAM" id="Phobius"/>
    </source>
</evidence>
<proteinExistence type="predicted"/>
<evidence type="ECO:0000313" key="4">
    <source>
        <dbReference type="Proteomes" id="UP000034837"/>
    </source>
</evidence>
<reference evidence="3 4" key="1">
    <citation type="journal article" date="2015" name="Nature">
        <title>rRNA introns, odd ribosomes, and small enigmatic genomes across a large radiation of phyla.</title>
        <authorList>
            <person name="Brown C.T."/>
            <person name="Hug L.A."/>
            <person name="Thomas B.C."/>
            <person name="Sharon I."/>
            <person name="Castelle C.J."/>
            <person name="Singh A."/>
            <person name="Wilkins M.J."/>
            <person name="Williams K.H."/>
            <person name="Banfield J.F."/>
        </authorList>
    </citation>
    <scope>NUCLEOTIDE SEQUENCE [LARGE SCALE GENOMIC DNA]</scope>
</reference>
<evidence type="ECO:0000313" key="3">
    <source>
        <dbReference type="EMBL" id="KKS56875.1"/>
    </source>
</evidence>
<evidence type="ECO:0000256" key="1">
    <source>
        <dbReference type="SAM" id="MobiDB-lite"/>
    </source>
</evidence>
<feature type="compositionally biased region" description="Polar residues" evidence="1">
    <location>
        <begin position="181"/>
        <end position="197"/>
    </location>
</feature>
<feature type="transmembrane region" description="Helical" evidence="2">
    <location>
        <begin position="83"/>
        <end position="104"/>
    </location>
</feature>
<sequence>MTLFISLRKSQEEFNYTNMPEENLTSTNDSEIYIIPEEFYGAVSKPVKKKSSVAEKSSPVAVSSKQFAPAFPFGKVIFSSPKVFIGVIAAVLIMVTGIFSYYYIHQAQVARQKLLEAEQIKNSAVITPGVSAPATSTVENIVQTEPVIEQATSTPTISVQFSGLAVFPFKNYAPAEDTDNDSLTNQEESLYGTNPSKPDSDDDGFSDSLEILSLYNPIGFKPVRLLDSGKVATYFNPNFGYSIFYPVQWIAQALDSNAEEVIFSSDTGEFVEVLAVDNVLKLKVEDWYLAQSPGVSAADLKIIKTKEGVEGILSPDGLTAYLPFEDRIFVINYDIGIKTEINFLTTLKMMVGSFKAQGEIENLSPEITTSTVENFNTTSSNP</sequence>
<gene>
    <name evidence="3" type="ORF">UV20_C0005G0040</name>
</gene>
<feature type="region of interest" description="Disordered" evidence="1">
    <location>
        <begin position="177"/>
        <end position="203"/>
    </location>
</feature>
<accession>A0A0G1A779</accession>
<keyword evidence="2" id="KW-1133">Transmembrane helix</keyword>
<keyword evidence="2" id="KW-0472">Membrane</keyword>
<comment type="caution">
    <text evidence="3">The sequence shown here is derived from an EMBL/GenBank/DDBJ whole genome shotgun (WGS) entry which is preliminary data.</text>
</comment>
<keyword evidence="2" id="KW-0812">Transmembrane</keyword>